<name>A0A6C0JK51_9ZZZZ</name>
<organism evidence="2">
    <name type="scientific">viral metagenome</name>
    <dbReference type="NCBI Taxonomy" id="1070528"/>
    <lineage>
        <taxon>unclassified sequences</taxon>
        <taxon>metagenomes</taxon>
        <taxon>organismal metagenomes</taxon>
    </lineage>
</organism>
<protein>
    <submittedName>
        <fullName evidence="2">Uncharacterized protein</fullName>
    </submittedName>
</protein>
<evidence type="ECO:0000256" key="1">
    <source>
        <dbReference type="SAM" id="Phobius"/>
    </source>
</evidence>
<proteinExistence type="predicted"/>
<keyword evidence="1" id="KW-1133">Transmembrane helix</keyword>
<feature type="transmembrane region" description="Helical" evidence="1">
    <location>
        <begin position="48"/>
        <end position="67"/>
    </location>
</feature>
<dbReference type="EMBL" id="MN740430">
    <property type="protein sequence ID" value="QHU05969.1"/>
    <property type="molecule type" value="Genomic_DNA"/>
</dbReference>
<keyword evidence="1" id="KW-0812">Transmembrane</keyword>
<dbReference type="AlphaFoldDB" id="A0A6C0JK51"/>
<keyword evidence="1" id="KW-0472">Membrane</keyword>
<feature type="transmembrane region" description="Helical" evidence="1">
    <location>
        <begin position="21"/>
        <end position="42"/>
    </location>
</feature>
<sequence>MFNLCKYKDIFGKPNTGVHKYRIFKIAVVDVLVVIIFSYIIFLIFKFPFLYTLGFMFLLGIFTHRIFCVRTTVDKLLFPNST</sequence>
<evidence type="ECO:0000313" key="2">
    <source>
        <dbReference type="EMBL" id="QHU05969.1"/>
    </source>
</evidence>
<reference evidence="2" key="1">
    <citation type="journal article" date="2020" name="Nature">
        <title>Giant virus diversity and host interactions through global metagenomics.</title>
        <authorList>
            <person name="Schulz F."/>
            <person name="Roux S."/>
            <person name="Paez-Espino D."/>
            <person name="Jungbluth S."/>
            <person name="Walsh D.A."/>
            <person name="Denef V.J."/>
            <person name="McMahon K.D."/>
            <person name="Konstantinidis K.T."/>
            <person name="Eloe-Fadrosh E.A."/>
            <person name="Kyrpides N.C."/>
            <person name="Woyke T."/>
        </authorList>
    </citation>
    <scope>NUCLEOTIDE SEQUENCE</scope>
    <source>
        <strain evidence="2">GVMAG-M-3300027747-57</strain>
    </source>
</reference>
<accession>A0A6C0JK51</accession>